<evidence type="ECO:0000256" key="2">
    <source>
        <dbReference type="SAM" id="Phobius"/>
    </source>
</evidence>
<keyword evidence="4" id="KW-1185">Reference proteome</keyword>
<keyword evidence="2" id="KW-0472">Membrane</keyword>
<gene>
    <name evidence="3" type="ORF">EUTSA_v10015214mg</name>
</gene>
<dbReference type="Proteomes" id="UP000030689">
    <property type="component" value="Unassembled WGS sequence"/>
</dbReference>
<dbReference type="KEGG" id="eus:EUTSA_v10015214mg"/>
<feature type="transmembrane region" description="Helical" evidence="2">
    <location>
        <begin position="20"/>
        <end position="38"/>
    </location>
</feature>
<dbReference type="Gramene" id="ESQ40758">
    <property type="protein sequence ID" value="ESQ40758"/>
    <property type="gene ID" value="EUTSA_v10015214mg"/>
</dbReference>
<accession>V4LLR4</accession>
<feature type="region of interest" description="Disordered" evidence="1">
    <location>
        <begin position="44"/>
        <end position="68"/>
    </location>
</feature>
<keyword evidence="2" id="KW-1133">Transmembrane helix</keyword>
<reference evidence="3 4" key="1">
    <citation type="journal article" date="2013" name="Front. Plant Sci.">
        <title>The Reference Genome of the Halophytic Plant Eutrema salsugineum.</title>
        <authorList>
            <person name="Yang R."/>
            <person name="Jarvis D.E."/>
            <person name="Chen H."/>
            <person name="Beilstein M.A."/>
            <person name="Grimwood J."/>
            <person name="Jenkins J."/>
            <person name="Shu S."/>
            <person name="Prochnik S."/>
            <person name="Xin M."/>
            <person name="Ma C."/>
            <person name="Schmutz J."/>
            <person name="Wing R.A."/>
            <person name="Mitchell-Olds T."/>
            <person name="Schumaker K.S."/>
            <person name="Wang X."/>
        </authorList>
    </citation>
    <scope>NUCLEOTIDE SEQUENCE [LARGE SCALE GENOMIC DNA]</scope>
</reference>
<proteinExistence type="predicted"/>
<keyword evidence="2" id="KW-0812">Transmembrane</keyword>
<dbReference type="EMBL" id="KI517464">
    <property type="protein sequence ID" value="ESQ40758.1"/>
    <property type="molecule type" value="Genomic_DNA"/>
</dbReference>
<evidence type="ECO:0000256" key="1">
    <source>
        <dbReference type="SAM" id="MobiDB-lite"/>
    </source>
</evidence>
<organism evidence="3 4">
    <name type="scientific">Eutrema salsugineum</name>
    <name type="common">Saltwater cress</name>
    <name type="synonym">Sisymbrium salsugineum</name>
    <dbReference type="NCBI Taxonomy" id="72664"/>
    <lineage>
        <taxon>Eukaryota</taxon>
        <taxon>Viridiplantae</taxon>
        <taxon>Streptophyta</taxon>
        <taxon>Embryophyta</taxon>
        <taxon>Tracheophyta</taxon>
        <taxon>Spermatophyta</taxon>
        <taxon>Magnoliopsida</taxon>
        <taxon>eudicotyledons</taxon>
        <taxon>Gunneridae</taxon>
        <taxon>Pentapetalae</taxon>
        <taxon>rosids</taxon>
        <taxon>malvids</taxon>
        <taxon>Brassicales</taxon>
        <taxon>Brassicaceae</taxon>
        <taxon>Eutremeae</taxon>
        <taxon>Eutrema</taxon>
    </lineage>
</organism>
<dbReference type="AlphaFoldDB" id="V4LLR4"/>
<evidence type="ECO:0000313" key="4">
    <source>
        <dbReference type="Proteomes" id="UP000030689"/>
    </source>
</evidence>
<protein>
    <submittedName>
        <fullName evidence="3">Uncharacterized protein</fullName>
    </submittedName>
</protein>
<evidence type="ECO:0000313" key="3">
    <source>
        <dbReference type="EMBL" id="ESQ40758.1"/>
    </source>
</evidence>
<name>V4LLR4_EUTSA</name>
<sequence length="68" mass="7893">MISEMADMSIHRLIFVHSTMLHSLCLIQSIGLIVHGLYQKTITRRNGNTINHMPHSRRKNSHESEKKN</sequence>